<feature type="transmembrane region" description="Helical" evidence="1">
    <location>
        <begin position="464"/>
        <end position="484"/>
    </location>
</feature>
<dbReference type="OrthoDB" id="9781349at2"/>
<evidence type="ECO:0000256" key="1">
    <source>
        <dbReference type="SAM" id="Phobius"/>
    </source>
</evidence>
<evidence type="ECO:0000313" key="4">
    <source>
        <dbReference type="Proteomes" id="UP000318937"/>
    </source>
</evidence>
<dbReference type="AlphaFoldDB" id="A0A544SYB3"/>
<proteinExistence type="predicted"/>
<gene>
    <name evidence="3" type="ORF">FG383_15230</name>
</gene>
<feature type="transmembrane region" description="Helical" evidence="1">
    <location>
        <begin position="108"/>
        <end position="131"/>
    </location>
</feature>
<reference evidence="3 4" key="1">
    <citation type="submission" date="2019-05" db="EMBL/GenBank/DDBJ databases">
        <title>Psychrobacillus vulpis sp. nov., a new species isolated from feces of a red fox that inhabits in The Tablas de Daimiel Natural Park, Albacete, Spain.</title>
        <authorList>
            <person name="Rodriguez M."/>
            <person name="Reina J.C."/>
            <person name="Bejar V."/>
            <person name="Llamas I."/>
        </authorList>
    </citation>
    <scope>NUCLEOTIDE SEQUENCE [LARGE SCALE GENOMIC DNA]</scope>
    <source>
        <strain evidence="3 4">NHI-2</strain>
    </source>
</reference>
<keyword evidence="1" id="KW-0812">Transmembrane</keyword>
<feature type="domain" description="DUF112" evidence="2">
    <location>
        <begin position="19"/>
        <end position="440"/>
    </location>
</feature>
<feature type="transmembrane region" description="Helical" evidence="1">
    <location>
        <begin position="435"/>
        <end position="452"/>
    </location>
</feature>
<feature type="transmembrane region" description="Helical" evidence="1">
    <location>
        <begin position="385"/>
        <end position="404"/>
    </location>
</feature>
<feature type="transmembrane region" description="Helical" evidence="1">
    <location>
        <begin position="172"/>
        <end position="190"/>
    </location>
</feature>
<evidence type="ECO:0000259" key="2">
    <source>
        <dbReference type="Pfam" id="PF01970"/>
    </source>
</evidence>
<organism evidence="3 4">
    <name type="scientific">Psychrobacillus soli</name>
    <dbReference type="NCBI Taxonomy" id="1543965"/>
    <lineage>
        <taxon>Bacteria</taxon>
        <taxon>Bacillati</taxon>
        <taxon>Bacillota</taxon>
        <taxon>Bacilli</taxon>
        <taxon>Bacillales</taxon>
        <taxon>Bacillaceae</taxon>
        <taxon>Psychrobacillus</taxon>
    </lineage>
</organism>
<protein>
    <submittedName>
        <fullName evidence="3">C4-dicarboxylate ABC transporter permease</fullName>
    </submittedName>
</protein>
<feature type="transmembrane region" description="Helical" evidence="1">
    <location>
        <begin position="202"/>
        <end position="221"/>
    </location>
</feature>
<feature type="transmembrane region" description="Helical" evidence="1">
    <location>
        <begin position="20"/>
        <end position="48"/>
    </location>
</feature>
<feature type="transmembrane region" description="Helical" evidence="1">
    <location>
        <begin position="360"/>
        <end position="379"/>
    </location>
</feature>
<name>A0A544SYB3_9BACI</name>
<feature type="transmembrane region" description="Helical" evidence="1">
    <location>
        <begin position="137"/>
        <end position="160"/>
    </location>
</feature>
<dbReference type="InterPro" id="IPR002823">
    <property type="entry name" value="DUF112_TM"/>
</dbReference>
<keyword evidence="1" id="KW-1133">Transmembrane helix</keyword>
<comment type="caution">
    <text evidence="3">The sequence shown here is derived from an EMBL/GenBank/DDBJ whole genome shotgun (WGS) entry which is preliminary data.</text>
</comment>
<feature type="transmembrane region" description="Helical" evidence="1">
    <location>
        <begin position="255"/>
        <end position="281"/>
    </location>
</feature>
<feature type="transmembrane region" description="Helical" evidence="1">
    <location>
        <begin position="60"/>
        <end position="81"/>
    </location>
</feature>
<accession>A0A544SYB3</accession>
<keyword evidence="4" id="KW-1185">Reference proteome</keyword>
<dbReference type="Pfam" id="PF01970">
    <property type="entry name" value="TctA"/>
    <property type="match status" value="1"/>
</dbReference>
<evidence type="ECO:0000313" key="3">
    <source>
        <dbReference type="EMBL" id="TQR10137.1"/>
    </source>
</evidence>
<dbReference type="PANTHER" id="PTHR35342">
    <property type="entry name" value="TRICARBOXYLIC TRANSPORT PROTEIN"/>
    <property type="match status" value="1"/>
</dbReference>
<dbReference type="Proteomes" id="UP000318937">
    <property type="component" value="Unassembled WGS sequence"/>
</dbReference>
<feature type="transmembrane region" description="Helical" evidence="1">
    <location>
        <begin position="317"/>
        <end position="340"/>
    </location>
</feature>
<sequence>MELEAVFQALLNTLSFHNIVVLFLGTFIGIIVGCVPGFNASVGVALTIPLTFSFAPDTGLILLVAIYAGAVYGGSIAAILINTPGEPGNIITAMDGYNMTKKGQGGKALGMAAIASWIGGSISAIFLFLLAPPLSKLTLLFGSFEMFLLAIFGLSIIVGLSKGSMVKGLMSGALGVLLATIGIDSITGSYRYTMGLPSLYEGLPLVAVIIGLYSLGAVFELGEQKSATIQNAGVKVNKRDILPNLKDMKKTIKTIFRSGVIGTFAGITPGAGMSIGSAVSWEYARRSSKTPENFGKGEIEGVAAAEAGNNGVVGGSLIPLLTLGIPGNAVSAIFLGGLLIHGLRPGAALFTTHATTTYGLIWGFLFANFVMIIIGLLGTRFFSKLAIVPVYLLAPLIFVISTAGTLADRNLLADAVVMIIFGIFGYFLIKLKFPLVPLVLGFILGPLAESELRRALLINQGDLLAAALHPISIILIVLIIFSLFGTQLKILSKQLVRKVKKQELGGAENI</sequence>
<keyword evidence="1" id="KW-0472">Membrane</keyword>
<dbReference type="PANTHER" id="PTHR35342:SF5">
    <property type="entry name" value="TRICARBOXYLIC TRANSPORT PROTEIN"/>
    <property type="match status" value="1"/>
</dbReference>
<dbReference type="EMBL" id="VDGG01000036">
    <property type="protein sequence ID" value="TQR10137.1"/>
    <property type="molecule type" value="Genomic_DNA"/>
</dbReference>